<evidence type="ECO:0000313" key="3">
    <source>
        <dbReference type="Proteomes" id="UP000235598"/>
    </source>
</evidence>
<accession>A0A2N6VK01</accession>
<sequence>EYKPGTSEIREGIAESADFVKPDEYEVKLKKDLKFANGNDLTASDVKFSFERQTKIQD</sequence>
<feature type="domain" description="Solute-binding protein family 5" evidence="1">
    <location>
        <begin position="9"/>
        <end position="54"/>
    </location>
</feature>
<name>A0A2N6VK01_9MICO</name>
<evidence type="ECO:0000259" key="1">
    <source>
        <dbReference type="Pfam" id="PF00496"/>
    </source>
</evidence>
<protein>
    <submittedName>
        <fullName evidence="2">Peptide ABC transporter substrate-binding protein</fullName>
    </submittedName>
</protein>
<dbReference type="EMBL" id="PNHK01000038">
    <property type="protein sequence ID" value="PMD04472.1"/>
    <property type="molecule type" value="Genomic_DNA"/>
</dbReference>
<dbReference type="Pfam" id="PF00496">
    <property type="entry name" value="SBP_bac_5"/>
    <property type="match status" value="1"/>
</dbReference>
<comment type="caution">
    <text evidence="2">The sequence shown here is derived from an EMBL/GenBank/DDBJ whole genome shotgun (WGS) entry which is preliminary data.</text>
</comment>
<dbReference type="SUPFAM" id="SSF53850">
    <property type="entry name" value="Periplasmic binding protein-like II"/>
    <property type="match status" value="1"/>
</dbReference>
<dbReference type="Proteomes" id="UP000235598">
    <property type="component" value="Unassembled WGS sequence"/>
</dbReference>
<reference evidence="2 3" key="1">
    <citation type="submission" date="2017-09" db="EMBL/GenBank/DDBJ databases">
        <title>Bacterial strain isolated from the female urinary microbiota.</title>
        <authorList>
            <person name="Thomas-White K."/>
            <person name="Kumar N."/>
            <person name="Forster S."/>
            <person name="Putonti C."/>
            <person name="Lawley T."/>
            <person name="Wolfe A.J."/>
        </authorList>
    </citation>
    <scope>NUCLEOTIDE SEQUENCE [LARGE SCALE GENOMIC DNA]</scope>
    <source>
        <strain evidence="2 3">UMB1301</strain>
    </source>
</reference>
<dbReference type="RefSeq" id="WP_257994609.1">
    <property type="nucleotide sequence ID" value="NZ_PNHK01000038.1"/>
</dbReference>
<gene>
    <name evidence="2" type="ORF">CJ199_11880</name>
</gene>
<dbReference type="AlphaFoldDB" id="A0A2N6VK01"/>
<dbReference type="InterPro" id="IPR000914">
    <property type="entry name" value="SBP_5_dom"/>
</dbReference>
<evidence type="ECO:0000313" key="2">
    <source>
        <dbReference type="EMBL" id="PMD04472.1"/>
    </source>
</evidence>
<dbReference type="Gene3D" id="3.40.190.10">
    <property type="entry name" value="Periplasmic binding protein-like II"/>
    <property type="match status" value="1"/>
</dbReference>
<proteinExistence type="predicted"/>
<feature type="non-terminal residue" evidence="2">
    <location>
        <position position="1"/>
    </location>
</feature>
<organism evidence="2 3">
    <name type="scientific">Brevibacterium paucivorans</name>
    <dbReference type="NCBI Taxonomy" id="170994"/>
    <lineage>
        <taxon>Bacteria</taxon>
        <taxon>Bacillati</taxon>
        <taxon>Actinomycetota</taxon>
        <taxon>Actinomycetes</taxon>
        <taxon>Micrococcales</taxon>
        <taxon>Brevibacteriaceae</taxon>
        <taxon>Brevibacterium</taxon>
    </lineage>
</organism>
<feature type="non-terminal residue" evidence="2">
    <location>
        <position position="58"/>
    </location>
</feature>